<dbReference type="Proteomes" id="UP000828390">
    <property type="component" value="Unassembled WGS sequence"/>
</dbReference>
<proteinExistence type="predicted"/>
<evidence type="ECO:0000256" key="5">
    <source>
        <dbReference type="ARBA" id="ARBA00022692"/>
    </source>
</evidence>
<keyword evidence="17" id="KW-1185">Reference proteome</keyword>
<dbReference type="PANTHER" id="PTHR46480">
    <property type="entry name" value="F20B24.22"/>
    <property type="match status" value="1"/>
</dbReference>
<reference evidence="16" key="2">
    <citation type="submission" date="2020-11" db="EMBL/GenBank/DDBJ databases">
        <authorList>
            <person name="McCartney M.A."/>
            <person name="Auch B."/>
            <person name="Kono T."/>
            <person name="Mallez S."/>
            <person name="Becker A."/>
            <person name="Gohl D.M."/>
            <person name="Silverstein K.A.T."/>
            <person name="Koren S."/>
            <person name="Bechman K.B."/>
            <person name="Herman A."/>
            <person name="Abrahante J.E."/>
            <person name="Garbe J."/>
        </authorList>
    </citation>
    <scope>NUCLEOTIDE SEQUENCE</scope>
    <source>
        <strain evidence="16">Duluth1</strain>
        <tissue evidence="16">Whole animal</tissue>
    </source>
</reference>
<feature type="coiled-coil region" evidence="13">
    <location>
        <begin position="166"/>
        <end position="207"/>
    </location>
</feature>
<name>A0A9D4RZW5_DREPO</name>
<evidence type="ECO:0000256" key="3">
    <source>
        <dbReference type="ARBA" id="ARBA00022448"/>
    </source>
</evidence>
<dbReference type="Gene3D" id="1.20.120.350">
    <property type="entry name" value="Voltage-gated potassium channels. Chain C"/>
    <property type="match status" value="1"/>
</dbReference>
<evidence type="ECO:0000256" key="1">
    <source>
        <dbReference type="ARBA" id="ARBA00004651"/>
    </source>
</evidence>
<dbReference type="SUPFAM" id="SSF81324">
    <property type="entry name" value="Voltage-gated potassium channels"/>
    <property type="match status" value="1"/>
</dbReference>
<comment type="subcellular location">
    <subcellularLocation>
        <location evidence="1">Cell membrane</location>
        <topology evidence="1">Multi-pass membrane protein</topology>
    </subcellularLocation>
</comment>
<dbReference type="GO" id="GO:0030171">
    <property type="term" value="F:voltage-gated proton channel activity"/>
    <property type="evidence" value="ECO:0007669"/>
    <property type="project" value="InterPro"/>
</dbReference>
<dbReference type="InterPro" id="IPR031846">
    <property type="entry name" value="Hvcn1"/>
</dbReference>
<evidence type="ECO:0000256" key="13">
    <source>
        <dbReference type="SAM" id="Coils"/>
    </source>
</evidence>
<evidence type="ECO:0000256" key="12">
    <source>
        <dbReference type="ARBA" id="ARBA00031989"/>
    </source>
</evidence>
<evidence type="ECO:0000256" key="4">
    <source>
        <dbReference type="ARBA" id="ARBA00022475"/>
    </source>
</evidence>
<evidence type="ECO:0000256" key="7">
    <source>
        <dbReference type="ARBA" id="ARBA00022989"/>
    </source>
</evidence>
<evidence type="ECO:0000313" key="17">
    <source>
        <dbReference type="Proteomes" id="UP000828390"/>
    </source>
</evidence>
<keyword evidence="6" id="KW-0851">Voltage-gated channel</keyword>
<keyword evidence="9" id="KW-0406">Ion transport</keyword>
<evidence type="ECO:0000256" key="8">
    <source>
        <dbReference type="ARBA" id="ARBA00023054"/>
    </source>
</evidence>
<keyword evidence="8 13" id="KW-0175">Coiled coil</keyword>
<dbReference type="EMBL" id="JAIWYP010000001">
    <property type="protein sequence ID" value="KAH3885178.1"/>
    <property type="molecule type" value="Genomic_DNA"/>
</dbReference>
<keyword evidence="7 14" id="KW-1133">Transmembrane helix</keyword>
<evidence type="ECO:0000256" key="14">
    <source>
        <dbReference type="SAM" id="Phobius"/>
    </source>
</evidence>
<organism evidence="16 17">
    <name type="scientific">Dreissena polymorpha</name>
    <name type="common">Zebra mussel</name>
    <name type="synonym">Mytilus polymorpha</name>
    <dbReference type="NCBI Taxonomy" id="45954"/>
    <lineage>
        <taxon>Eukaryota</taxon>
        <taxon>Metazoa</taxon>
        <taxon>Spiralia</taxon>
        <taxon>Lophotrochozoa</taxon>
        <taxon>Mollusca</taxon>
        <taxon>Bivalvia</taxon>
        <taxon>Autobranchia</taxon>
        <taxon>Heteroconchia</taxon>
        <taxon>Euheterodonta</taxon>
        <taxon>Imparidentia</taxon>
        <taxon>Neoheterodontei</taxon>
        <taxon>Myida</taxon>
        <taxon>Dreissenoidea</taxon>
        <taxon>Dreissenidae</taxon>
        <taxon>Dreissena</taxon>
    </lineage>
</organism>
<keyword evidence="3" id="KW-0813">Transport</keyword>
<reference evidence="16" key="1">
    <citation type="journal article" date="2019" name="bioRxiv">
        <title>The Genome of the Zebra Mussel, Dreissena polymorpha: A Resource for Invasive Species Research.</title>
        <authorList>
            <person name="McCartney M.A."/>
            <person name="Auch B."/>
            <person name="Kono T."/>
            <person name="Mallez S."/>
            <person name="Zhang Y."/>
            <person name="Obille A."/>
            <person name="Becker A."/>
            <person name="Abrahante J.E."/>
            <person name="Garbe J."/>
            <person name="Badalamenti J.P."/>
            <person name="Herman A."/>
            <person name="Mangelson H."/>
            <person name="Liachko I."/>
            <person name="Sullivan S."/>
            <person name="Sone E.D."/>
            <person name="Koren S."/>
            <person name="Silverstein K.A.T."/>
            <person name="Beckman K.B."/>
            <person name="Gohl D.M."/>
        </authorList>
    </citation>
    <scope>NUCLEOTIDE SEQUENCE</scope>
    <source>
        <strain evidence="16">Duluth1</strain>
        <tissue evidence="16">Whole animal</tissue>
    </source>
</reference>
<evidence type="ECO:0000256" key="11">
    <source>
        <dbReference type="ARBA" id="ARBA00023303"/>
    </source>
</evidence>
<feature type="transmembrane region" description="Helical" evidence="14">
    <location>
        <begin position="47"/>
        <end position="71"/>
    </location>
</feature>
<evidence type="ECO:0000256" key="9">
    <source>
        <dbReference type="ARBA" id="ARBA00023065"/>
    </source>
</evidence>
<keyword evidence="4" id="KW-1003">Cell membrane</keyword>
<evidence type="ECO:0000256" key="6">
    <source>
        <dbReference type="ARBA" id="ARBA00022882"/>
    </source>
</evidence>
<comment type="caution">
    <text evidence="16">The sequence shown here is derived from an EMBL/GenBank/DDBJ whole genome shotgun (WGS) entry which is preliminary data.</text>
</comment>
<feature type="transmembrane region" description="Helical" evidence="14">
    <location>
        <begin position="83"/>
        <end position="105"/>
    </location>
</feature>
<dbReference type="PANTHER" id="PTHR46480:SF1">
    <property type="entry name" value="VOLTAGE-GATED HYDROGEN CHANNEL 1"/>
    <property type="match status" value="1"/>
</dbReference>
<accession>A0A9D4RZW5</accession>
<keyword evidence="5 14" id="KW-0812">Transmembrane</keyword>
<evidence type="ECO:0000256" key="10">
    <source>
        <dbReference type="ARBA" id="ARBA00023136"/>
    </source>
</evidence>
<dbReference type="InterPro" id="IPR027359">
    <property type="entry name" value="Volt_channel_dom_sf"/>
</dbReference>
<dbReference type="InterPro" id="IPR005821">
    <property type="entry name" value="Ion_trans_dom"/>
</dbReference>
<dbReference type="AlphaFoldDB" id="A0A9D4RZW5"/>
<evidence type="ECO:0000259" key="15">
    <source>
        <dbReference type="Pfam" id="PF00520"/>
    </source>
</evidence>
<evidence type="ECO:0000256" key="2">
    <source>
        <dbReference type="ARBA" id="ARBA00015897"/>
    </source>
</evidence>
<evidence type="ECO:0000313" key="16">
    <source>
        <dbReference type="EMBL" id="KAH3885178.1"/>
    </source>
</evidence>
<keyword evidence="10 14" id="KW-0472">Membrane</keyword>
<dbReference type="GO" id="GO:0005886">
    <property type="term" value="C:plasma membrane"/>
    <property type="evidence" value="ECO:0007669"/>
    <property type="project" value="UniProtKB-SubCell"/>
</dbReference>
<protein>
    <recommendedName>
        <fullName evidence="2">Voltage-gated hydrogen channel 1</fullName>
    </recommendedName>
    <alternativeName>
        <fullName evidence="12">Hydrogen voltage-gated channel 1</fullName>
    </alternativeName>
</protein>
<dbReference type="GO" id="GO:0034702">
    <property type="term" value="C:monoatomic ion channel complex"/>
    <property type="evidence" value="ECO:0007669"/>
    <property type="project" value="UniProtKB-KW"/>
</dbReference>
<sequence>MEGFNQLHDDPGKVDANSIKSHSAENKLSFRTRDDLKHLLQSNKFHIFLVTIVIIDCFLVVSELLLDLNVFTKEAHHTVAPHVLHYCSIGILGFFLIETIVRICVFRCEFFKHKFEVFDAAVVVVSFVLEVVFRNSLGPESAVGLLVVLRLWRVARIINGVVMSVKIHAENKLKRERRLREASEEELMKYREYCTAQEREIEKLRELLIKHGITDIMPMEIPRPVSLMNVEVEENPVNEKT</sequence>
<gene>
    <name evidence="16" type="ORF">DPMN_009169</name>
</gene>
<feature type="domain" description="Ion transport" evidence="15">
    <location>
        <begin position="45"/>
        <end position="159"/>
    </location>
</feature>
<dbReference type="Pfam" id="PF00520">
    <property type="entry name" value="Ion_trans"/>
    <property type="match status" value="1"/>
</dbReference>
<keyword evidence="11" id="KW-0407">Ion channel</keyword>